<accession>A0ABS6SLR2</accession>
<keyword evidence="2" id="KW-1185">Reference proteome</keyword>
<gene>
    <name evidence="1" type="ORF">KCG45_06335</name>
</gene>
<organism evidence="1 2">
    <name type="scientific">Erythrobacter ani</name>
    <dbReference type="NCBI Taxonomy" id="2827235"/>
    <lineage>
        <taxon>Bacteria</taxon>
        <taxon>Pseudomonadati</taxon>
        <taxon>Pseudomonadota</taxon>
        <taxon>Alphaproteobacteria</taxon>
        <taxon>Sphingomonadales</taxon>
        <taxon>Erythrobacteraceae</taxon>
        <taxon>Erythrobacter/Porphyrobacter group</taxon>
        <taxon>Erythrobacter</taxon>
    </lineage>
</organism>
<evidence type="ECO:0000313" key="1">
    <source>
        <dbReference type="EMBL" id="MBV7265791.1"/>
    </source>
</evidence>
<comment type="caution">
    <text evidence="1">The sequence shown here is derived from an EMBL/GenBank/DDBJ whole genome shotgun (WGS) entry which is preliminary data.</text>
</comment>
<dbReference type="EMBL" id="JAGSPB010000001">
    <property type="protein sequence ID" value="MBV7265791.1"/>
    <property type="molecule type" value="Genomic_DNA"/>
</dbReference>
<proteinExistence type="predicted"/>
<dbReference type="RefSeq" id="WP_218316208.1">
    <property type="nucleotide sequence ID" value="NZ_JAGSPB010000001.1"/>
</dbReference>
<reference evidence="1 2" key="1">
    <citation type="submission" date="2021-04" db="EMBL/GenBank/DDBJ databases">
        <authorList>
            <person name="Pira H."/>
            <person name="Risdian C."/>
            <person name="Wink J."/>
        </authorList>
    </citation>
    <scope>NUCLEOTIDE SEQUENCE [LARGE SCALE GENOMIC DNA]</scope>
    <source>
        <strain evidence="1 2">WH131</strain>
    </source>
</reference>
<protein>
    <submittedName>
        <fullName evidence="1">DNA-packaging protein</fullName>
    </submittedName>
</protein>
<dbReference type="Proteomes" id="UP000699975">
    <property type="component" value="Unassembled WGS sequence"/>
</dbReference>
<sequence length="184" mass="20353">MKEKLDWLADAPLEEHARLARSLNEDERAEFEFHWRFFAREAQLPPEGVWRVWLIMAGRGFGKTRAGAEWVRMVAESNPAARIALVSASLAEARAVMVEGESGILACSPPDRRPVFEASLRRITFPNGARAQLFSAAEPETLRGPQHSHACRTGPERVLPESIDGLDRLCDANGCRSGNQCAAC</sequence>
<evidence type="ECO:0000313" key="2">
    <source>
        <dbReference type="Proteomes" id="UP000699975"/>
    </source>
</evidence>
<name>A0ABS6SLR2_9SPHN</name>
<dbReference type="Pfam" id="PF03237">
    <property type="entry name" value="Terminase_6N"/>
    <property type="match status" value="1"/>
</dbReference>